<reference evidence="2" key="1">
    <citation type="submission" date="2023-03" db="EMBL/GenBank/DDBJ databases">
        <title>Massive genome expansion in bonnet fungi (Mycena s.s.) driven by repeated elements and novel gene families across ecological guilds.</title>
        <authorList>
            <consortium name="Lawrence Berkeley National Laboratory"/>
            <person name="Harder C.B."/>
            <person name="Miyauchi S."/>
            <person name="Viragh M."/>
            <person name="Kuo A."/>
            <person name="Thoen E."/>
            <person name="Andreopoulos B."/>
            <person name="Lu D."/>
            <person name="Skrede I."/>
            <person name="Drula E."/>
            <person name="Henrissat B."/>
            <person name="Morin E."/>
            <person name="Kohler A."/>
            <person name="Barry K."/>
            <person name="LaButti K."/>
            <person name="Morin E."/>
            <person name="Salamov A."/>
            <person name="Lipzen A."/>
            <person name="Mereny Z."/>
            <person name="Hegedus B."/>
            <person name="Baldrian P."/>
            <person name="Stursova M."/>
            <person name="Weitz H."/>
            <person name="Taylor A."/>
            <person name="Grigoriev I.V."/>
            <person name="Nagy L.G."/>
            <person name="Martin F."/>
            <person name="Kauserud H."/>
        </authorList>
    </citation>
    <scope>NUCLEOTIDE SEQUENCE</scope>
    <source>
        <strain evidence="2">CBHHK002</strain>
    </source>
</reference>
<keyword evidence="3" id="KW-1185">Reference proteome</keyword>
<gene>
    <name evidence="2" type="ORF">DFH08DRAFT_908480</name>
</gene>
<sequence length="274" mass="27977">MPNRGPVPSQHHFARSDSIHVKHRTRGGLSMLQGNIFSPLTVPIQTPRQQLTSVTLKGTISHEKAASIQALLSMTKHIAAVLLLPVLIPAVRAQTLFTVSAVNPSVTHIIKGTTVISAVGVGSDGWTTYTEAGTVSLDFFAGPSTTTTLIDASRVAEVGGEFEANASGFRFSILGGQLAETCAFGGDGRGTCVEREVVASSTRLAITLSGSVVPFYTLAAAGASVTAPPSSPTVSGPSSPSTSTSAPPNSASASVSPIAAIVLCCIVGTLLQVL</sequence>
<evidence type="ECO:0000313" key="3">
    <source>
        <dbReference type="Proteomes" id="UP001218218"/>
    </source>
</evidence>
<organism evidence="2 3">
    <name type="scientific">Mycena albidolilacea</name>
    <dbReference type="NCBI Taxonomy" id="1033008"/>
    <lineage>
        <taxon>Eukaryota</taxon>
        <taxon>Fungi</taxon>
        <taxon>Dikarya</taxon>
        <taxon>Basidiomycota</taxon>
        <taxon>Agaricomycotina</taxon>
        <taxon>Agaricomycetes</taxon>
        <taxon>Agaricomycetidae</taxon>
        <taxon>Agaricales</taxon>
        <taxon>Marasmiineae</taxon>
        <taxon>Mycenaceae</taxon>
        <taxon>Mycena</taxon>
    </lineage>
</organism>
<dbReference type="EMBL" id="JARIHO010000165">
    <property type="protein sequence ID" value="KAJ7300493.1"/>
    <property type="molecule type" value="Genomic_DNA"/>
</dbReference>
<feature type="region of interest" description="Disordered" evidence="1">
    <location>
        <begin position="226"/>
        <end position="249"/>
    </location>
</feature>
<name>A0AAD6YWT3_9AGAR</name>
<dbReference type="Proteomes" id="UP001218218">
    <property type="component" value="Unassembled WGS sequence"/>
</dbReference>
<evidence type="ECO:0000256" key="1">
    <source>
        <dbReference type="SAM" id="MobiDB-lite"/>
    </source>
</evidence>
<protein>
    <submittedName>
        <fullName evidence="2">Uncharacterized protein</fullName>
    </submittedName>
</protein>
<accession>A0AAD6YWT3</accession>
<dbReference type="AlphaFoldDB" id="A0AAD6YWT3"/>
<evidence type="ECO:0000313" key="2">
    <source>
        <dbReference type="EMBL" id="KAJ7300493.1"/>
    </source>
</evidence>
<comment type="caution">
    <text evidence="2">The sequence shown here is derived from an EMBL/GenBank/DDBJ whole genome shotgun (WGS) entry which is preliminary data.</text>
</comment>
<proteinExistence type="predicted"/>